<evidence type="ECO:0000313" key="2">
    <source>
        <dbReference type="EMBL" id="MFC5469068.1"/>
    </source>
</evidence>
<dbReference type="EMBL" id="JBHSMH010000024">
    <property type="protein sequence ID" value="MFC5469068.1"/>
    <property type="molecule type" value="Genomic_DNA"/>
</dbReference>
<dbReference type="Proteomes" id="UP001596105">
    <property type="component" value="Unassembled WGS sequence"/>
</dbReference>
<gene>
    <name evidence="2" type="ORF">ACFPPD_10065</name>
</gene>
<comment type="caution">
    <text evidence="2">The sequence shown here is derived from an EMBL/GenBank/DDBJ whole genome shotgun (WGS) entry which is preliminary data.</text>
</comment>
<proteinExistence type="predicted"/>
<sequence>MSMRPTNGALPIRVFVYGSLLPGQSNHGVVAPYLLAAREGRVRGFLVDAGEYPALLLDEAGETSGDREHGGDRVQARFVRGMWMEVAPAGLPALDELEGFLGIGEDNDYERVRIADADDPDCAGWVYIWTDSRGYPAANVDWWPDAVARKRS</sequence>
<evidence type="ECO:0000313" key="3">
    <source>
        <dbReference type="Proteomes" id="UP001596105"/>
    </source>
</evidence>
<feature type="domain" description="Gamma-glutamylcyclotransferase AIG2-like" evidence="1">
    <location>
        <begin position="14"/>
        <end position="142"/>
    </location>
</feature>
<organism evidence="2 3">
    <name type="scientific">Cohnella suwonensis</name>
    <dbReference type="NCBI Taxonomy" id="696072"/>
    <lineage>
        <taxon>Bacteria</taxon>
        <taxon>Bacillati</taxon>
        <taxon>Bacillota</taxon>
        <taxon>Bacilli</taxon>
        <taxon>Bacillales</taxon>
        <taxon>Paenibacillaceae</taxon>
        <taxon>Cohnella</taxon>
    </lineage>
</organism>
<keyword evidence="3" id="KW-1185">Reference proteome</keyword>
<dbReference type="Gene3D" id="3.10.490.10">
    <property type="entry name" value="Gamma-glutamyl cyclotransferase-like"/>
    <property type="match status" value="1"/>
</dbReference>
<dbReference type="InterPro" id="IPR013024">
    <property type="entry name" value="GGCT-like"/>
</dbReference>
<protein>
    <submittedName>
        <fullName evidence="2">Gamma-glutamylcyclotransferase</fullName>
    </submittedName>
</protein>
<evidence type="ECO:0000259" key="1">
    <source>
        <dbReference type="Pfam" id="PF06094"/>
    </source>
</evidence>
<dbReference type="Pfam" id="PF06094">
    <property type="entry name" value="GGACT"/>
    <property type="match status" value="1"/>
</dbReference>
<accession>A0ABW0LTM0</accession>
<dbReference type="InterPro" id="IPR009288">
    <property type="entry name" value="AIG2-like_dom"/>
</dbReference>
<dbReference type="InterPro" id="IPR036568">
    <property type="entry name" value="GGCT-like_sf"/>
</dbReference>
<name>A0ABW0LTM0_9BACL</name>
<dbReference type="CDD" id="cd06661">
    <property type="entry name" value="GGCT_like"/>
    <property type="match status" value="1"/>
</dbReference>
<reference evidence="3" key="1">
    <citation type="journal article" date="2019" name="Int. J. Syst. Evol. Microbiol.">
        <title>The Global Catalogue of Microorganisms (GCM) 10K type strain sequencing project: providing services to taxonomists for standard genome sequencing and annotation.</title>
        <authorList>
            <consortium name="The Broad Institute Genomics Platform"/>
            <consortium name="The Broad Institute Genome Sequencing Center for Infectious Disease"/>
            <person name="Wu L."/>
            <person name="Ma J."/>
        </authorList>
    </citation>
    <scope>NUCLEOTIDE SEQUENCE [LARGE SCALE GENOMIC DNA]</scope>
    <source>
        <strain evidence="3">CCUG 57113</strain>
    </source>
</reference>
<dbReference type="RefSeq" id="WP_378082081.1">
    <property type="nucleotide sequence ID" value="NZ_JBHSMH010000024.1"/>
</dbReference>
<dbReference type="SUPFAM" id="SSF110857">
    <property type="entry name" value="Gamma-glutamyl cyclotransferase-like"/>
    <property type="match status" value="1"/>
</dbReference>